<evidence type="ECO:0000313" key="6">
    <source>
        <dbReference type="EMBL" id="JAS63000.1"/>
    </source>
</evidence>
<gene>
    <name evidence="6" type="ORF">g.34935</name>
</gene>
<dbReference type="InterPro" id="IPR042178">
    <property type="entry name" value="Serpin_sf_1"/>
</dbReference>
<accession>A0A1B6GKS6</accession>
<organism evidence="6">
    <name type="scientific">Cuerna arida</name>
    <dbReference type="NCBI Taxonomy" id="1464854"/>
    <lineage>
        <taxon>Eukaryota</taxon>
        <taxon>Metazoa</taxon>
        <taxon>Ecdysozoa</taxon>
        <taxon>Arthropoda</taxon>
        <taxon>Hexapoda</taxon>
        <taxon>Insecta</taxon>
        <taxon>Pterygota</taxon>
        <taxon>Neoptera</taxon>
        <taxon>Paraneoptera</taxon>
        <taxon>Hemiptera</taxon>
        <taxon>Auchenorrhyncha</taxon>
        <taxon>Membracoidea</taxon>
        <taxon>Cicadellidae</taxon>
        <taxon>Cicadellinae</taxon>
        <taxon>Proconiini</taxon>
        <taxon>Cuerna</taxon>
    </lineage>
</organism>
<dbReference type="PROSITE" id="PS00284">
    <property type="entry name" value="SERPIN"/>
    <property type="match status" value="1"/>
</dbReference>
<proteinExistence type="inferred from homology"/>
<dbReference type="EMBL" id="GECZ01006769">
    <property type="protein sequence ID" value="JAS63000.1"/>
    <property type="molecule type" value="Transcribed_RNA"/>
</dbReference>
<feature type="chain" id="PRO_5012746153" description="Serpin domain-containing protein" evidence="4">
    <location>
        <begin position="16"/>
        <end position="403"/>
    </location>
</feature>
<dbReference type="InterPro" id="IPR000215">
    <property type="entry name" value="Serpin_fam"/>
</dbReference>
<evidence type="ECO:0000259" key="5">
    <source>
        <dbReference type="SMART" id="SM00093"/>
    </source>
</evidence>
<sequence length="403" mass="45437">MYLLILACVILPLNAEDCPISVGPVSESQESALQESRLQVAVDLLRTVASQQPTKNVFLSPSSIYSALLLEFFVAAGNTEHLLRNTLHIPEKLSKSTVVGLYTREKETSKINEKQIHNAYELNSANRIYVQEDLPIRKCVKQLLRDEYKKINFKDGVAVEKINNWVAEVTRNMINPFLPEGVLNPSERIALVNAVYFKGNWKIKFDEDDTQIGEFTLADGSKEDVEMMTNTANFATYHGRKYGVLELPYEGDDITMFIVMPSQPSSKAIPQLLEILSREEVEHIITRMSKQEPNEVTISVPKFTSEHSYELAPVLKTMGAGELFDKPADLSHLFKQNSTVMLSKLFHKAKIELDEMGAKAAAATNVISNRMLSSDFNVNRPFVYFIYQKSSRTILFSGIFNSP</sequence>
<dbReference type="GO" id="GO:0005615">
    <property type="term" value="C:extracellular space"/>
    <property type="evidence" value="ECO:0007669"/>
    <property type="project" value="InterPro"/>
</dbReference>
<name>A0A1B6GKS6_9HEMI</name>
<dbReference type="InterPro" id="IPR023796">
    <property type="entry name" value="Serpin_dom"/>
</dbReference>
<dbReference type="InterPro" id="IPR036186">
    <property type="entry name" value="Serpin_sf"/>
</dbReference>
<comment type="similarity">
    <text evidence="3">Belongs to the serpin family.</text>
</comment>
<evidence type="ECO:0000256" key="2">
    <source>
        <dbReference type="ARBA" id="ARBA00022900"/>
    </source>
</evidence>
<dbReference type="SUPFAM" id="SSF56574">
    <property type="entry name" value="Serpins"/>
    <property type="match status" value="1"/>
</dbReference>
<dbReference type="PANTHER" id="PTHR11461:SF278">
    <property type="entry name" value="SERINE PROTEASE INHIBITOR 88EA"/>
    <property type="match status" value="1"/>
</dbReference>
<dbReference type="InterPro" id="IPR042185">
    <property type="entry name" value="Serpin_sf_2"/>
</dbReference>
<evidence type="ECO:0000256" key="1">
    <source>
        <dbReference type="ARBA" id="ARBA00022690"/>
    </source>
</evidence>
<dbReference type="AlphaFoldDB" id="A0A1B6GKS6"/>
<dbReference type="Gene3D" id="2.30.39.10">
    <property type="entry name" value="Alpha-1-antitrypsin, domain 1"/>
    <property type="match status" value="1"/>
</dbReference>
<dbReference type="Pfam" id="PF00079">
    <property type="entry name" value="Serpin"/>
    <property type="match status" value="1"/>
</dbReference>
<evidence type="ECO:0000256" key="4">
    <source>
        <dbReference type="SAM" id="SignalP"/>
    </source>
</evidence>
<feature type="signal peptide" evidence="4">
    <location>
        <begin position="1"/>
        <end position="15"/>
    </location>
</feature>
<dbReference type="SMART" id="SM00093">
    <property type="entry name" value="SERPIN"/>
    <property type="match status" value="1"/>
</dbReference>
<protein>
    <recommendedName>
        <fullName evidence="5">Serpin domain-containing protein</fullName>
    </recommendedName>
</protein>
<dbReference type="InterPro" id="IPR023795">
    <property type="entry name" value="Serpin_CS"/>
</dbReference>
<keyword evidence="2" id="KW-0722">Serine protease inhibitor</keyword>
<dbReference type="PANTHER" id="PTHR11461">
    <property type="entry name" value="SERINE PROTEASE INHIBITOR, SERPIN"/>
    <property type="match status" value="1"/>
</dbReference>
<keyword evidence="4" id="KW-0732">Signal</keyword>
<evidence type="ECO:0000256" key="3">
    <source>
        <dbReference type="RuleBase" id="RU000411"/>
    </source>
</evidence>
<feature type="domain" description="Serpin" evidence="5">
    <location>
        <begin position="42"/>
        <end position="403"/>
    </location>
</feature>
<reference evidence="6" key="1">
    <citation type="submission" date="2015-11" db="EMBL/GenBank/DDBJ databases">
        <title>De novo transcriptome assembly of four potential Pierce s Disease insect vectors from Arizona vineyards.</title>
        <authorList>
            <person name="Tassone E.E."/>
        </authorList>
    </citation>
    <scope>NUCLEOTIDE SEQUENCE</scope>
</reference>
<keyword evidence="1" id="KW-0646">Protease inhibitor</keyword>
<dbReference type="GO" id="GO:0004867">
    <property type="term" value="F:serine-type endopeptidase inhibitor activity"/>
    <property type="evidence" value="ECO:0007669"/>
    <property type="project" value="UniProtKB-KW"/>
</dbReference>
<dbReference type="Gene3D" id="3.30.497.10">
    <property type="entry name" value="Antithrombin, subunit I, domain 2"/>
    <property type="match status" value="1"/>
</dbReference>